<evidence type="ECO:0000313" key="2">
    <source>
        <dbReference type="Proteomes" id="UP001631993"/>
    </source>
</evidence>
<feature type="non-terminal residue" evidence="1">
    <location>
        <position position="80"/>
    </location>
</feature>
<gene>
    <name evidence="1" type="ORF">ACKI1S_47850</name>
</gene>
<reference evidence="1 2" key="1">
    <citation type="submission" date="2024-12" db="EMBL/GenBank/DDBJ databases">
        <title>Forecasting of Potato common scab and diversities of Pathogenic streptomyces spp. in china.</title>
        <authorList>
            <person name="Handique U."/>
            <person name="Wu J."/>
        </authorList>
    </citation>
    <scope>NUCLEOTIDE SEQUENCE [LARGE SCALE GENOMIC DNA]</scope>
    <source>
        <strain evidence="1 2">ZRIMU1585</strain>
    </source>
</reference>
<evidence type="ECO:0000313" key="1">
    <source>
        <dbReference type="EMBL" id="MFM9653731.1"/>
    </source>
</evidence>
<sequence length="80" mass="9306">MRAAWSLTRNGKADLAQKRIDAFVGTAGYEDTPTSIQDWIFQFTGDLTRPYYERLWEGLFEQLSLAVQKDDFGRFVAFYD</sequence>
<keyword evidence="2" id="KW-1185">Reference proteome</keyword>
<comment type="caution">
    <text evidence="1">The sequence shown here is derived from an EMBL/GenBank/DDBJ whole genome shotgun (WGS) entry which is preliminary data.</text>
</comment>
<name>A0ABW9IZ90_STRGJ</name>
<proteinExistence type="predicted"/>
<organism evidence="1 2">
    <name type="scientific">Streptomyces galilaeus</name>
    <dbReference type="NCBI Taxonomy" id="33899"/>
    <lineage>
        <taxon>Bacteria</taxon>
        <taxon>Bacillati</taxon>
        <taxon>Actinomycetota</taxon>
        <taxon>Actinomycetes</taxon>
        <taxon>Kitasatosporales</taxon>
        <taxon>Streptomycetaceae</taxon>
        <taxon>Streptomyces</taxon>
    </lineage>
</organism>
<accession>A0ABW9IZ90</accession>
<protein>
    <submittedName>
        <fullName evidence="1">Uncharacterized protein</fullName>
    </submittedName>
</protein>
<dbReference type="Proteomes" id="UP001631993">
    <property type="component" value="Unassembled WGS sequence"/>
</dbReference>
<dbReference type="EMBL" id="JBJVNE010000281">
    <property type="protein sequence ID" value="MFM9653731.1"/>
    <property type="molecule type" value="Genomic_DNA"/>
</dbReference>